<sequence length="842" mass="95142">MDHISNEASVDRFAIGPSSIIGRTIAFRVLCCKSISKLRHQILFVLLDIFHSFRRFWGPIVSWLHPRNPQGILAMMTIVAFLLKRYTNVKVRAEMVYRRKFWRNMMRSALTYEEWAHAAKMLDRETPKMNESDLYDVELVNNKLEELRHRRQEGSLRDIIFFMRADLVRNLGNMCNPELHKGRLQMPRLIKEYIDEVSTQLRMVCNSDSEELALEEKLSFMHETRHAFGRTALLLSGGASLGAFHVGVVKTLVEHKLLPRVIAGSSVGSIMCAIVATRSWPELQSFFEDSLHSLQFFDQLGGIFTVVKRVTTYGAVHEIRHLQMMLRNLTNNLTFQEAYDMTGRILGITVCSPRKHEPPRCLNYLTSPHVVIWSAVTASCAFPGLFEAQELMAKDRSGEIVPYHPPFNLGPEKGSTPVRRWRDGSLEIDLPMMQLKELFNVNHFIVSQANPHIAPLLRMKEFIRACGGNFAAKLAHLVEMEVKHRCNQVLELGFPLVGLAKLFAQEWEGDVTVVMPATLSQYLKIIQNPSYVELQKAANQGRRGTWEKLSAIKANCGIELALDESVAMLNHMRRLKKSAERAAVSHGLPSTVKFSGSRRIPSWNVIARENSTGSLEDLHTDAASSLHQGVNSSPRGATGKNWKSHRNIHEASDSESESADLNSWTRSGGPLMRTTSADTFIDFVQNLEVDTDLHRSKVTQTSPRGFQHHSSRHTTPDKCSESTEFDQKENGNRVVMNGSNIMVTEGDLLQPERIHNGIVFNVVKKEDLTPSNRNHDYNSYNHEVVECVQIDFPGKEMDAASSASENGEEESTISSSLTDKLDYHSTEHSRTDLGMDQNIVDS</sequence>
<dbReference type="InterPro" id="IPR021771">
    <property type="entry name" value="Triacylglycerol_lipase_N"/>
</dbReference>
<dbReference type="InterPro" id="IPR002641">
    <property type="entry name" value="PNPLA_dom"/>
</dbReference>
<feature type="short sequence motif" description="GXSXG" evidence="4">
    <location>
        <begin position="264"/>
        <end position="268"/>
    </location>
</feature>
<reference evidence="7" key="1">
    <citation type="submission" date="2023-10" db="EMBL/GenBank/DDBJ databases">
        <authorList>
            <person name="Domelevo Entfellner J.-B."/>
        </authorList>
    </citation>
    <scope>NUCLEOTIDE SEQUENCE</scope>
</reference>
<dbReference type="Gene3D" id="3.40.1090.10">
    <property type="entry name" value="Cytosolic phospholipase A2 catalytic domain"/>
    <property type="match status" value="1"/>
</dbReference>
<protein>
    <recommendedName>
        <fullName evidence="6">PNPLA domain-containing protein</fullName>
    </recommendedName>
</protein>
<dbReference type="EMBL" id="OY731404">
    <property type="protein sequence ID" value="CAJ1967673.1"/>
    <property type="molecule type" value="Genomic_DNA"/>
</dbReference>
<feature type="active site" description="Proton acceptor" evidence="4">
    <location>
        <position position="423"/>
    </location>
</feature>
<keyword evidence="3 4" id="KW-0443">Lipid metabolism</keyword>
<accession>A0AA86SRH1</accession>
<dbReference type="Pfam" id="PF01734">
    <property type="entry name" value="Patatin"/>
    <property type="match status" value="1"/>
</dbReference>
<evidence type="ECO:0000259" key="6">
    <source>
        <dbReference type="PROSITE" id="PS51635"/>
    </source>
</evidence>
<evidence type="ECO:0000256" key="5">
    <source>
        <dbReference type="SAM" id="MobiDB-lite"/>
    </source>
</evidence>
<name>A0AA86SRH1_9FABA</name>
<feature type="compositionally biased region" description="Basic and acidic residues" evidence="5">
    <location>
        <begin position="819"/>
        <end position="833"/>
    </location>
</feature>
<feature type="compositionally biased region" description="Basic and acidic residues" evidence="5">
    <location>
        <begin position="714"/>
        <end position="730"/>
    </location>
</feature>
<feature type="active site" description="Nucleophile" evidence="4">
    <location>
        <position position="266"/>
    </location>
</feature>
<keyword evidence="2 4" id="KW-0442">Lipid degradation</keyword>
<dbReference type="PROSITE" id="PS51635">
    <property type="entry name" value="PNPLA"/>
    <property type="match status" value="1"/>
</dbReference>
<dbReference type="SUPFAM" id="SSF52151">
    <property type="entry name" value="FabD/lysophospholipase-like"/>
    <property type="match status" value="1"/>
</dbReference>
<comment type="caution">
    <text evidence="4">Lacks conserved residue(s) required for the propagation of feature annotation.</text>
</comment>
<dbReference type="AlphaFoldDB" id="A0AA86SRH1"/>
<dbReference type="InterPro" id="IPR050301">
    <property type="entry name" value="NTE"/>
</dbReference>
<proteinExistence type="predicted"/>
<dbReference type="GO" id="GO:0016042">
    <property type="term" value="P:lipid catabolic process"/>
    <property type="evidence" value="ECO:0007669"/>
    <property type="project" value="UniProtKB-UniRule"/>
</dbReference>
<feature type="compositionally biased region" description="Polar residues" evidence="5">
    <location>
        <begin position="622"/>
        <end position="635"/>
    </location>
</feature>
<organism evidence="7 8">
    <name type="scientific">Sphenostylis stenocarpa</name>
    <dbReference type="NCBI Taxonomy" id="92480"/>
    <lineage>
        <taxon>Eukaryota</taxon>
        <taxon>Viridiplantae</taxon>
        <taxon>Streptophyta</taxon>
        <taxon>Embryophyta</taxon>
        <taxon>Tracheophyta</taxon>
        <taxon>Spermatophyta</taxon>
        <taxon>Magnoliopsida</taxon>
        <taxon>eudicotyledons</taxon>
        <taxon>Gunneridae</taxon>
        <taxon>Pentapetalae</taxon>
        <taxon>rosids</taxon>
        <taxon>fabids</taxon>
        <taxon>Fabales</taxon>
        <taxon>Fabaceae</taxon>
        <taxon>Papilionoideae</taxon>
        <taxon>50 kb inversion clade</taxon>
        <taxon>NPAAA clade</taxon>
        <taxon>indigoferoid/millettioid clade</taxon>
        <taxon>Phaseoleae</taxon>
        <taxon>Sphenostylis</taxon>
    </lineage>
</organism>
<feature type="region of interest" description="Disordered" evidence="5">
    <location>
        <begin position="796"/>
        <end position="842"/>
    </location>
</feature>
<evidence type="ECO:0000256" key="3">
    <source>
        <dbReference type="ARBA" id="ARBA00023098"/>
    </source>
</evidence>
<feature type="region of interest" description="Disordered" evidence="5">
    <location>
        <begin position="699"/>
        <end position="730"/>
    </location>
</feature>
<dbReference type="Proteomes" id="UP001189624">
    <property type="component" value="Chromosome 7"/>
</dbReference>
<feature type="domain" description="PNPLA" evidence="6">
    <location>
        <begin position="233"/>
        <end position="436"/>
    </location>
</feature>
<dbReference type="PANTHER" id="PTHR14226">
    <property type="entry name" value="NEUROPATHY TARGET ESTERASE/SWISS CHEESE D.MELANOGASTER"/>
    <property type="match status" value="1"/>
</dbReference>
<dbReference type="Pfam" id="PF11815">
    <property type="entry name" value="DUF3336"/>
    <property type="match status" value="1"/>
</dbReference>
<keyword evidence="8" id="KW-1185">Reference proteome</keyword>
<dbReference type="Gramene" id="rna-AYBTSS11_LOCUS21306">
    <property type="protein sequence ID" value="CAJ1967673.1"/>
    <property type="gene ID" value="gene-AYBTSS11_LOCUS21306"/>
</dbReference>
<dbReference type="InterPro" id="IPR016035">
    <property type="entry name" value="Acyl_Trfase/lysoPLipase"/>
</dbReference>
<dbReference type="CDD" id="cd07231">
    <property type="entry name" value="Pat_SDP1-like"/>
    <property type="match status" value="1"/>
</dbReference>
<evidence type="ECO:0000256" key="1">
    <source>
        <dbReference type="ARBA" id="ARBA00022801"/>
    </source>
</evidence>
<keyword evidence="1 4" id="KW-0378">Hydrolase</keyword>
<evidence type="ECO:0000256" key="2">
    <source>
        <dbReference type="ARBA" id="ARBA00022963"/>
    </source>
</evidence>
<feature type="region of interest" description="Disordered" evidence="5">
    <location>
        <begin position="622"/>
        <end position="663"/>
    </location>
</feature>
<evidence type="ECO:0000313" key="7">
    <source>
        <dbReference type="EMBL" id="CAJ1967673.1"/>
    </source>
</evidence>
<dbReference type="PANTHER" id="PTHR14226:SF72">
    <property type="entry name" value="TRIACYLGLYCEROL LIPASE-RELATED"/>
    <property type="match status" value="1"/>
</dbReference>
<gene>
    <name evidence="7" type="ORF">AYBTSS11_LOCUS21306</name>
</gene>
<evidence type="ECO:0000256" key="4">
    <source>
        <dbReference type="PROSITE-ProRule" id="PRU01161"/>
    </source>
</evidence>
<dbReference type="GO" id="GO:0004806">
    <property type="term" value="F:triacylglycerol lipase activity"/>
    <property type="evidence" value="ECO:0007669"/>
    <property type="project" value="InterPro"/>
</dbReference>
<evidence type="ECO:0000313" key="8">
    <source>
        <dbReference type="Proteomes" id="UP001189624"/>
    </source>
</evidence>